<comment type="catalytic activity">
    <reaction evidence="1">
        <text>ATP + protein L-histidine = ADP + protein N-phospho-L-histidine.</text>
        <dbReference type="EC" id="2.7.13.3"/>
    </reaction>
</comment>
<dbReference type="GO" id="GO:0004673">
    <property type="term" value="F:protein histidine kinase activity"/>
    <property type="evidence" value="ECO:0007669"/>
    <property type="project" value="UniProtKB-EC"/>
</dbReference>
<evidence type="ECO:0000256" key="2">
    <source>
        <dbReference type="ARBA" id="ARBA00012438"/>
    </source>
</evidence>
<keyword evidence="5" id="KW-1185">Reference proteome</keyword>
<dbReference type="InterPro" id="IPR005467">
    <property type="entry name" value="His_kinase_dom"/>
</dbReference>
<dbReference type="PRINTS" id="PR00344">
    <property type="entry name" value="BCTRLSENSOR"/>
</dbReference>
<dbReference type="EC" id="2.7.13.3" evidence="2"/>
<dbReference type="Pfam" id="PF13185">
    <property type="entry name" value="GAF_2"/>
    <property type="match status" value="1"/>
</dbReference>
<dbReference type="InterPro" id="IPR035965">
    <property type="entry name" value="PAS-like_dom_sf"/>
</dbReference>
<organism evidence="4 5">
    <name type="scientific">Algoriphagus locisalis</name>
    <dbReference type="NCBI Taxonomy" id="305507"/>
    <lineage>
        <taxon>Bacteria</taxon>
        <taxon>Pseudomonadati</taxon>
        <taxon>Bacteroidota</taxon>
        <taxon>Cytophagia</taxon>
        <taxon>Cytophagales</taxon>
        <taxon>Cyclobacteriaceae</taxon>
        <taxon>Algoriphagus</taxon>
    </lineage>
</organism>
<dbReference type="SUPFAM" id="SSF55785">
    <property type="entry name" value="PYP-like sensor domain (PAS domain)"/>
    <property type="match status" value="1"/>
</dbReference>
<protein>
    <recommendedName>
        <fullName evidence="2">histidine kinase</fullName>
        <ecNumber evidence="2">2.7.13.3</ecNumber>
    </recommendedName>
</protein>
<dbReference type="STRING" id="305507.SAMN04489724_1285"/>
<dbReference type="SUPFAM" id="SSF55781">
    <property type="entry name" value="GAF domain-like"/>
    <property type="match status" value="1"/>
</dbReference>
<evidence type="ECO:0000256" key="1">
    <source>
        <dbReference type="ARBA" id="ARBA00000085"/>
    </source>
</evidence>
<dbReference type="SUPFAM" id="SSF55874">
    <property type="entry name" value="ATPase domain of HSP90 chaperone/DNA topoisomerase II/histidine kinase"/>
    <property type="match status" value="1"/>
</dbReference>
<dbReference type="PANTHER" id="PTHR43102:SF2">
    <property type="entry name" value="GAF DOMAIN-CONTAINING PROTEIN"/>
    <property type="match status" value="1"/>
</dbReference>
<dbReference type="Proteomes" id="UP000199673">
    <property type="component" value="Unassembled WGS sequence"/>
</dbReference>
<dbReference type="InterPro" id="IPR003018">
    <property type="entry name" value="GAF"/>
</dbReference>
<evidence type="ECO:0000259" key="3">
    <source>
        <dbReference type="PROSITE" id="PS50109"/>
    </source>
</evidence>
<sequence length="530" mass="60538">MSDSSIFHFMDTKPSEQLDKLTRLAVKICKADIGYISFFDNDRQWLKSNIGMETSEFQLSESICHYLVKNNLTHLTIPDLSQDDTFKEHYAFKENGIRFYAGFPLLSNSNQIIGSFCVLGYSPQTLDELQLEFLQAMAEQTMVLVESQRLSHQLAIATERQEKQVGDSSQAANYYNSIANNSTFYICKTDLKGKLIYCNDFYSRELNVDITTHPETHIFNSITLEYLKAATEAFQAVASGSESKLRVLLKETAKDQNIVTNLWDFIAVKNPANEIVEILCLGYDITELEENRAQIQLLADYTAFQNKKILEYNTFVSHDIRSHVANANGILSLLDIITDENEYRQYFKLLKKEIKETDITIVAMDRMTSANVDFEESKEPVSLYHLIEYVFDLVVRTKPDLVFSYVNKIPENLILFSVREYLENVFLNVISNSLKFTSNEREMKIIVNALQISNTILQITVRDNGKGIDLAKYGDSLFKIQSPLNDIKEAKGIGLYLAKKQIEALGGRVDIESEHEKGTIVSLELLNYEN</sequence>
<name>A0A1I6YXC4_9BACT</name>
<dbReference type="InterPro" id="IPR036890">
    <property type="entry name" value="HATPase_C_sf"/>
</dbReference>
<dbReference type="Gene3D" id="3.30.450.20">
    <property type="entry name" value="PAS domain"/>
    <property type="match status" value="1"/>
</dbReference>
<evidence type="ECO:0000313" key="5">
    <source>
        <dbReference type="Proteomes" id="UP000199673"/>
    </source>
</evidence>
<accession>A0A1I6YXC4</accession>
<dbReference type="AlphaFoldDB" id="A0A1I6YXC4"/>
<dbReference type="InterPro" id="IPR029016">
    <property type="entry name" value="GAF-like_dom_sf"/>
</dbReference>
<dbReference type="InterPro" id="IPR003594">
    <property type="entry name" value="HATPase_dom"/>
</dbReference>
<dbReference type="OrthoDB" id="9811889at2"/>
<gene>
    <name evidence="4" type="ORF">SAMN04489724_1285</name>
</gene>
<dbReference type="EMBL" id="FPBF01000001">
    <property type="protein sequence ID" value="SFT55096.1"/>
    <property type="molecule type" value="Genomic_DNA"/>
</dbReference>
<evidence type="ECO:0000313" key="4">
    <source>
        <dbReference type="EMBL" id="SFT55096.1"/>
    </source>
</evidence>
<dbReference type="Gene3D" id="3.30.565.10">
    <property type="entry name" value="Histidine kinase-like ATPase, C-terminal domain"/>
    <property type="match status" value="1"/>
</dbReference>
<dbReference type="PANTHER" id="PTHR43102">
    <property type="entry name" value="SLR1143 PROTEIN"/>
    <property type="match status" value="1"/>
</dbReference>
<feature type="domain" description="Histidine kinase" evidence="3">
    <location>
        <begin position="315"/>
        <end position="529"/>
    </location>
</feature>
<dbReference type="Gene3D" id="3.30.450.40">
    <property type="match status" value="1"/>
</dbReference>
<dbReference type="SMART" id="SM00387">
    <property type="entry name" value="HATPase_c"/>
    <property type="match status" value="1"/>
</dbReference>
<dbReference type="Pfam" id="PF02518">
    <property type="entry name" value="HATPase_c"/>
    <property type="match status" value="1"/>
</dbReference>
<proteinExistence type="predicted"/>
<dbReference type="SMART" id="SM00065">
    <property type="entry name" value="GAF"/>
    <property type="match status" value="1"/>
</dbReference>
<reference evidence="5" key="1">
    <citation type="submission" date="2016-10" db="EMBL/GenBank/DDBJ databases">
        <authorList>
            <person name="Varghese N."/>
            <person name="Submissions S."/>
        </authorList>
    </citation>
    <scope>NUCLEOTIDE SEQUENCE [LARGE SCALE GENOMIC DNA]</scope>
    <source>
        <strain evidence="5">DSM 23445</strain>
    </source>
</reference>
<dbReference type="InterPro" id="IPR004358">
    <property type="entry name" value="Sig_transdc_His_kin-like_C"/>
</dbReference>
<dbReference type="PROSITE" id="PS50109">
    <property type="entry name" value="HIS_KIN"/>
    <property type="match status" value="1"/>
</dbReference>